<dbReference type="InterPro" id="IPR007353">
    <property type="entry name" value="DUF421"/>
</dbReference>
<dbReference type="RefSeq" id="WP_192281293.1">
    <property type="nucleotide sequence ID" value="NZ_JACZDF010000007.1"/>
</dbReference>
<keyword evidence="6 7" id="KW-0472">Membrane</keyword>
<dbReference type="EMBL" id="JACZDF010000007">
    <property type="protein sequence ID" value="MBD9700162.1"/>
    <property type="molecule type" value="Genomic_DNA"/>
</dbReference>
<evidence type="ECO:0000256" key="4">
    <source>
        <dbReference type="ARBA" id="ARBA00022692"/>
    </source>
</evidence>
<evidence type="ECO:0000313" key="9">
    <source>
        <dbReference type="EMBL" id="MBD9700162.1"/>
    </source>
</evidence>
<dbReference type="Proteomes" id="UP000642107">
    <property type="component" value="Unassembled WGS sequence"/>
</dbReference>
<dbReference type="Gene3D" id="3.30.240.20">
    <property type="entry name" value="bsu07140 like domains"/>
    <property type="match status" value="1"/>
</dbReference>
<feature type="domain" description="YetF C-terminal" evidence="8">
    <location>
        <begin position="78"/>
        <end position="146"/>
    </location>
</feature>
<evidence type="ECO:0000256" key="6">
    <source>
        <dbReference type="ARBA" id="ARBA00023136"/>
    </source>
</evidence>
<keyword evidence="3" id="KW-1003">Cell membrane</keyword>
<dbReference type="InterPro" id="IPR023090">
    <property type="entry name" value="UPF0702_alpha/beta_dom_sf"/>
</dbReference>
<organism evidence="9 10">
    <name type="scientific">Flavimobilis rhizosphaerae</name>
    <dbReference type="NCBI Taxonomy" id="2775421"/>
    <lineage>
        <taxon>Bacteria</taxon>
        <taxon>Bacillati</taxon>
        <taxon>Actinomycetota</taxon>
        <taxon>Actinomycetes</taxon>
        <taxon>Micrococcales</taxon>
        <taxon>Jonesiaceae</taxon>
        <taxon>Flavimobilis</taxon>
    </lineage>
</organism>
<gene>
    <name evidence="9" type="ORF">IGS67_11785</name>
</gene>
<name>A0ABR9DSQ2_9MICO</name>
<evidence type="ECO:0000313" key="10">
    <source>
        <dbReference type="Proteomes" id="UP000642107"/>
    </source>
</evidence>
<sequence>METVVRAAVVFLVLWAITRVVGRSTLGELSSFELIVFITMGDLVQQGVTGQDSSVTGAILAVGTMACLTIILAWFNARSRRLHAIVTGRPVVVVTRGVTDRGALRRERLAYDDLLGAARQQGIEDLAGVRLAVLEPNGKISFFTTDGTSGAADGTDAG</sequence>
<comment type="similarity">
    <text evidence="2">Belongs to the UPF0702 family.</text>
</comment>
<evidence type="ECO:0000259" key="8">
    <source>
        <dbReference type="Pfam" id="PF04239"/>
    </source>
</evidence>
<keyword evidence="4 7" id="KW-0812">Transmembrane</keyword>
<proteinExistence type="inferred from homology"/>
<dbReference type="Pfam" id="PF04239">
    <property type="entry name" value="DUF421"/>
    <property type="match status" value="1"/>
</dbReference>
<keyword evidence="10" id="KW-1185">Reference proteome</keyword>
<protein>
    <submittedName>
        <fullName evidence="9">DUF421 domain-containing protein</fullName>
    </submittedName>
</protein>
<feature type="transmembrane region" description="Helical" evidence="7">
    <location>
        <begin position="55"/>
        <end position="75"/>
    </location>
</feature>
<evidence type="ECO:0000256" key="5">
    <source>
        <dbReference type="ARBA" id="ARBA00022989"/>
    </source>
</evidence>
<keyword evidence="5 7" id="KW-1133">Transmembrane helix</keyword>
<dbReference type="PANTHER" id="PTHR34582:SF6">
    <property type="entry name" value="UPF0702 TRANSMEMBRANE PROTEIN YCAP"/>
    <property type="match status" value="1"/>
</dbReference>
<evidence type="ECO:0000256" key="7">
    <source>
        <dbReference type="SAM" id="Phobius"/>
    </source>
</evidence>
<accession>A0ABR9DSQ2</accession>
<comment type="caution">
    <text evidence="9">The sequence shown here is derived from an EMBL/GenBank/DDBJ whole genome shotgun (WGS) entry which is preliminary data.</text>
</comment>
<dbReference type="PANTHER" id="PTHR34582">
    <property type="entry name" value="UPF0702 TRANSMEMBRANE PROTEIN YCAP"/>
    <property type="match status" value="1"/>
</dbReference>
<comment type="subcellular location">
    <subcellularLocation>
        <location evidence="1">Cell membrane</location>
        <topology evidence="1">Multi-pass membrane protein</topology>
    </subcellularLocation>
</comment>
<reference evidence="9 10" key="1">
    <citation type="submission" date="2020-09" db="EMBL/GenBank/DDBJ databases">
        <title>Flavimobilis rhizosphaerae sp. nov., isolated from rhizosphere soil of Spartina alterniflora.</title>
        <authorList>
            <person name="Hanqin C."/>
        </authorList>
    </citation>
    <scope>NUCLEOTIDE SEQUENCE [LARGE SCALE GENOMIC DNA]</scope>
    <source>
        <strain evidence="9 10">GY 10621</strain>
    </source>
</reference>
<evidence type="ECO:0000256" key="2">
    <source>
        <dbReference type="ARBA" id="ARBA00006448"/>
    </source>
</evidence>
<evidence type="ECO:0000256" key="3">
    <source>
        <dbReference type="ARBA" id="ARBA00022475"/>
    </source>
</evidence>
<evidence type="ECO:0000256" key="1">
    <source>
        <dbReference type="ARBA" id="ARBA00004651"/>
    </source>
</evidence>